<sequence>MLSTQRQNRPPVRFPRLNHAALAGVISSFSQTVVLEDRGTAADADEVRLLDRKDAAR</sequence>
<protein>
    <submittedName>
        <fullName evidence="1">Uncharacterized protein</fullName>
    </submittedName>
</protein>
<gene>
    <name evidence="1" type="ORF">OSC50_17300</name>
</gene>
<keyword evidence="2" id="KW-1185">Reference proteome</keyword>
<reference evidence="1" key="1">
    <citation type="submission" date="2022-11" db="EMBL/GenBank/DDBJ databases">
        <title>Taxonomic description of a new Pseudomonas species.</title>
        <authorList>
            <person name="Tambong J.T."/>
        </authorList>
    </citation>
    <scope>NUCLEOTIDE SEQUENCE</scope>
    <source>
        <strain evidence="1">S1Bt42</strain>
    </source>
</reference>
<dbReference type="Proteomes" id="UP001164116">
    <property type="component" value="Chromosome"/>
</dbReference>
<organism evidence="1 2">
    <name type="scientific">Pseudomonas quebecensis</name>
    <dbReference type="NCBI Taxonomy" id="2995174"/>
    <lineage>
        <taxon>Bacteria</taxon>
        <taxon>Pseudomonadati</taxon>
        <taxon>Pseudomonadota</taxon>
        <taxon>Gammaproteobacteria</taxon>
        <taxon>Pseudomonadales</taxon>
        <taxon>Pseudomonadaceae</taxon>
        <taxon>Pseudomonas</taxon>
    </lineage>
</organism>
<accession>A0ABY6QBT9</accession>
<evidence type="ECO:0000313" key="2">
    <source>
        <dbReference type="Proteomes" id="UP001164116"/>
    </source>
</evidence>
<name>A0ABY6QBT9_9PSED</name>
<proteinExistence type="predicted"/>
<evidence type="ECO:0000313" key="1">
    <source>
        <dbReference type="EMBL" id="UZW17135.1"/>
    </source>
</evidence>
<dbReference type="RefSeq" id="WP_266248386.1">
    <property type="nucleotide sequence ID" value="NZ_CP112866.1"/>
</dbReference>
<dbReference type="EMBL" id="CP112866">
    <property type="protein sequence ID" value="UZW17135.1"/>
    <property type="molecule type" value="Genomic_DNA"/>
</dbReference>